<accession>A0ABR9CNY5</accession>
<protein>
    <submittedName>
        <fullName evidence="2">DUF1127 domain-containing protein</fullName>
    </submittedName>
</protein>
<keyword evidence="3" id="KW-1185">Reference proteome</keyword>
<evidence type="ECO:0000259" key="1">
    <source>
        <dbReference type="Pfam" id="PF06568"/>
    </source>
</evidence>
<sequence length="75" mass="8720">MMMIHERTATAGSFFRPLFNAVLFVGKALESYARRRATMRSLARLSERDLQDIGLRRTSAGYELMEGTRRNPRQR</sequence>
<dbReference type="InterPro" id="IPR009506">
    <property type="entry name" value="YjiS-like"/>
</dbReference>
<evidence type="ECO:0000313" key="2">
    <source>
        <dbReference type="EMBL" id="MBD8892443.1"/>
    </source>
</evidence>
<evidence type="ECO:0000313" key="3">
    <source>
        <dbReference type="Proteomes" id="UP000632063"/>
    </source>
</evidence>
<proteinExistence type="predicted"/>
<feature type="domain" description="YjiS-like" evidence="1">
    <location>
        <begin position="28"/>
        <end position="57"/>
    </location>
</feature>
<gene>
    <name evidence="2" type="ORF">IG616_12855</name>
</gene>
<dbReference type="RefSeq" id="WP_192148567.1">
    <property type="nucleotide sequence ID" value="NZ_JACYXI010000007.1"/>
</dbReference>
<reference evidence="3" key="1">
    <citation type="submission" date="2020-09" db="EMBL/GenBank/DDBJ databases">
        <title>The genome sequence of strain Labrenzia suaedae 4C16A.</title>
        <authorList>
            <person name="Liu Y."/>
        </authorList>
    </citation>
    <scope>NUCLEOTIDE SEQUENCE [LARGE SCALE GENOMIC DNA]</scope>
    <source>
        <strain evidence="3">4C16A</strain>
    </source>
</reference>
<dbReference type="Pfam" id="PF06568">
    <property type="entry name" value="YjiS-like"/>
    <property type="match status" value="1"/>
</dbReference>
<organism evidence="2 3">
    <name type="scientific">Roseibium litorale</name>
    <dbReference type="NCBI Taxonomy" id="2803841"/>
    <lineage>
        <taxon>Bacteria</taxon>
        <taxon>Pseudomonadati</taxon>
        <taxon>Pseudomonadota</taxon>
        <taxon>Alphaproteobacteria</taxon>
        <taxon>Hyphomicrobiales</taxon>
        <taxon>Stappiaceae</taxon>
        <taxon>Roseibium</taxon>
    </lineage>
</organism>
<dbReference type="EMBL" id="JACYXI010000007">
    <property type="protein sequence ID" value="MBD8892443.1"/>
    <property type="molecule type" value="Genomic_DNA"/>
</dbReference>
<comment type="caution">
    <text evidence="2">The sequence shown here is derived from an EMBL/GenBank/DDBJ whole genome shotgun (WGS) entry which is preliminary data.</text>
</comment>
<dbReference type="Proteomes" id="UP000632063">
    <property type="component" value="Unassembled WGS sequence"/>
</dbReference>
<reference evidence="2 3" key="2">
    <citation type="journal article" date="2021" name="Int. J. Syst. Evol. Microbiol.">
        <title>Roseibium litorale sp. nov., isolated from a tidal flat sediment and proposal for the reclassification of Labrenzia polysiphoniae as Roseibium polysiphoniae comb. nov.</title>
        <authorList>
            <person name="Liu Y."/>
            <person name="Pei T."/>
            <person name="Du J."/>
            <person name="Chao M."/>
            <person name="Deng M.R."/>
            <person name="Zhu H."/>
        </authorList>
    </citation>
    <scope>NUCLEOTIDE SEQUENCE [LARGE SCALE GENOMIC DNA]</scope>
    <source>
        <strain evidence="2 3">4C16A</strain>
    </source>
</reference>
<name>A0ABR9CNY5_9HYPH</name>